<gene>
    <name evidence="2" type="ORF">CCOS865_01681</name>
</gene>
<dbReference type="Proteomes" id="UP000263595">
    <property type="component" value="Unassembled WGS sequence"/>
</dbReference>
<dbReference type="AlphaFoldDB" id="A0A383RST4"/>
<feature type="transmembrane region" description="Helical" evidence="1">
    <location>
        <begin position="146"/>
        <end position="179"/>
    </location>
</feature>
<reference evidence="3" key="1">
    <citation type="submission" date="2018-08" db="EMBL/GenBank/DDBJ databases">
        <authorList>
            <person name="Blom J."/>
        </authorList>
    </citation>
    <scope>NUCLEOTIDE SEQUENCE [LARGE SCALE GENOMIC DNA]</scope>
    <source>
        <strain evidence="3">CCOS 865</strain>
    </source>
</reference>
<feature type="transmembrane region" description="Helical" evidence="1">
    <location>
        <begin position="226"/>
        <end position="250"/>
    </location>
</feature>
<feature type="transmembrane region" description="Helical" evidence="1">
    <location>
        <begin position="75"/>
        <end position="94"/>
    </location>
</feature>
<protein>
    <recommendedName>
        <fullName evidence="4">Oligosaccharide repeat unit polymerase</fullName>
    </recommendedName>
</protein>
<feature type="transmembrane region" description="Helical" evidence="1">
    <location>
        <begin position="114"/>
        <end position="139"/>
    </location>
</feature>
<dbReference type="RefSeq" id="WP_119139766.1">
    <property type="nucleotide sequence ID" value="NZ_CBCSFL010000048.1"/>
</dbReference>
<keyword evidence="1" id="KW-1133">Transmembrane helix</keyword>
<accession>A0A383RST4</accession>
<keyword evidence="1" id="KW-0472">Membrane</keyword>
<feature type="transmembrane region" description="Helical" evidence="1">
    <location>
        <begin position="306"/>
        <end position="327"/>
    </location>
</feature>
<evidence type="ECO:0000256" key="1">
    <source>
        <dbReference type="SAM" id="Phobius"/>
    </source>
</evidence>
<keyword evidence="3" id="KW-1185">Reference proteome</keyword>
<feature type="transmembrane region" description="Helical" evidence="1">
    <location>
        <begin position="185"/>
        <end position="205"/>
    </location>
</feature>
<dbReference type="EMBL" id="UNOZ01000013">
    <property type="protein sequence ID" value="SYX89428.1"/>
    <property type="molecule type" value="Genomic_DNA"/>
</dbReference>
<feature type="transmembrane region" description="Helical" evidence="1">
    <location>
        <begin position="359"/>
        <end position="377"/>
    </location>
</feature>
<proteinExistence type="predicted"/>
<organism evidence="2 3">
    <name type="scientific">Pseudomonas reidholzensis</name>
    <dbReference type="NCBI Taxonomy" id="1785162"/>
    <lineage>
        <taxon>Bacteria</taxon>
        <taxon>Pseudomonadati</taxon>
        <taxon>Pseudomonadota</taxon>
        <taxon>Gammaproteobacteria</taxon>
        <taxon>Pseudomonadales</taxon>
        <taxon>Pseudomonadaceae</taxon>
        <taxon>Pseudomonas</taxon>
    </lineage>
</organism>
<feature type="transmembrane region" description="Helical" evidence="1">
    <location>
        <begin position="334"/>
        <end position="353"/>
    </location>
</feature>
<evidence type="ECO:0008006" key="4">
    <source>
        <dbReference type="Google" id="ProtNLM"/>
    </source>
</evidence>
<name>A0A383RST4_9PSED</name>
<keyword evidence="1" id="KW-0812">Transmembrane</keyword>
<sequence length="384" mass="43926">MGNPVFVFGAVWGGVLLLYLLGATSNLVPVNVIGLSLIALNILSAALFYVMLAGGRRKALISEQQAMEYRQGAKTYARILFWLWLLGSCFEVYIQRGFPLYWNYVGDGRLYTDFGIPSFHGIMNAMYLQVVTVLAYLYFMRPRKLYILMILLLLCWPVLMLGRGILLSAIIQIVAVFFVLRRLSVRVVVTLLMSALVAIFLFGYVGDLRQVVNPFGYLVKPEYVEFFSALPSGFLWFYVYLTSGMSNLFYNVETLQPAYDFRYSMYNLFPSAVKLWLGLDQRNDLFVFVDGNLNAATFYSGYISDFGVVGAFFLAAFVQFCCCLAYAQATKGRPWGIFAYAVAFQILIFSIFYDMFFLLPVLMQFVLVMFYCLACRLRRRLFNQ</sequence>
<evidence type="ECO:0000313" key="3">
    <source>
        <dbReference type="Proteomes" id="UP000263595"/>
    </source>
</evidence>
<evidence type="ECO:0000313" key="2">
    <source>
        <dbReference type="EMBL" id="SYX89428.1"/>
    </source>
</evidence>
<feature type="transmembrane region" description="Helical" evidence="1">
    <location>
        <begin position="32"/>
        <end position="54"/>
    </location>
</feature>
<dbReference type="OrthoDB" id="6870757at2"/>
<dbReference type="NCBIfam" id="TIGR04370">
    <property type="entry name" value="glyco_rpt_poly"/>
    <property type="match status" value="1"/>
</dbReference>